<reference evidence="1" key="1">
    <citation type="journal article" date="2020" name="Nature">
        <title>Giant virus diversity and host interactions through global metagenomics.</title>
        <authorList>
            <person name="Schulz F."/>
            <person name="Roux S."/>
            <person name="Paez-Espino D."/>
            <person name="Jungbluth S."/>
            <person name="Walsh D.A."/>
            <person name="Denef V.J."/>
            <person name="McMahon K.D."/>
            <person name="Konstantinidis K.T."/>
            <person name="Eloe-Fadrosh E.A."/>
            <person name="Kyrpides N.C."/>
            <person name="Woyke T."/>
        </authorList>
    </citation>
    <scope>NUCLEOTIDE SEQUENCE</scope>
    <source>
        <strain evidence="1">GVMAG-M-3300009151-35</strain>
    </source>
</reference>
<dbReference type="AlphaFoldDB" id="A0A6C0EP24"/>
<evidence type="ECO:0000313" key="1">
    <source>
        <dbReference type="EMBL" id="QHT30718.1"/>
    </source>
</evidence>
<accession>A0A6C0EP24</accession>
<sequence length="95" mass="12005">MNIFKSFSIKETIEEIEKYIKDFEEFEPFINVSYEHYINQIIVNYNFTLRRIKNKISWQNFIKRYLLNQKLNNYYIGKMNIIKTNKMLYYFNYWI</sequence>
<dbReference type="EMBL" id="MN738909">
    <property type="protein sequence ID" value="QHT30718.1"/>
    <property type="molecule type" value="Genomic_DNA"/>
</dbReference>
<name>A0A6C0EP24_9ZZZZ</name>
<protein>
    <submittedName>
        <fullName evidence="1">Uncharacterized protein</fullName>
    </submittedName>
</protein>
<proteinExistence type="predicted"/>
<organism evidence="1">
    <name type="scientific">viral metagenome</name>
    <dbReference type="NCBI Taxonomy" id="1070528"/>
    <lineage>
        <taxon>unclassified sequences</taxon>
        <taxon>metagenomes</taxon>
        <taxon>organismal metagenomes</taxon>
    </lineage>
</organism>